<sequence>MYEYRRRLTREVPFGPISLGGYLPIRVESMINTHTSDTRASVEQCRRLHDAGCEIIRLTVPTEKDAENLRAIRDQLRRDGIRTPLVADIHFSARAAMKAVEFVENIRINPGNYATRKKFAGGEYTEDEYQRELQHVRQEFLPLVEKARSLGASMRIGTNHGSLSDRIVSRRGNSPDGMVEAALEFARICEDAGYYDILFSMKSSNVRVMIQAYRLLVERADKELLHAYPLHLGVTEAGDGDEARVKSAMGIGALLEDGLGDTIRVSLTEDPVNEVPVGFEIVRKYNTFHQVKGKKAHLPLKHLIESSGESVRSRAATEELPFDPVSYSRRCSKPLAIGGSVLGGEALPLVETALQSTLSDREGAHSEALLRLRPELEVGSIRSELLTVPVAERSDIPLLRELLQGLGPAASSLGASSADPDIFALLLQEDLAKVRFDITEEEMLPRNLVDMIPAGSCPAVEFSFVRQRSGVGVAAEVLASFAEKARTRGLQRVLFSIVSSEGLYAARRLALEFRRRAIDAPISVRFSGSDPLRLSTIIDASVQAGPLFSDGLGDMLSLQTPLSPEDEINLGFNILQGARARMSKTEFISCPGCGRTYFDLERAAASIKKRLSHLKGLKIGIMGCVVNGPGEMADADFGYVGAGKNRISLYVGKECVAENLPEVEAVDRLIDLIREHGRWVEPAAPIGG</sequence>
<evidence type="ECO:0000313" key="10">
    <source>
        <dbReference type="EMBL" id="KZK74644.1"/>
    </source>
</evidence>
<comment type="pathway">
    <text evidence="7">Isoprenoid biosynthesis; isopentenyl diphosphate biosynthesis via DXP pathway; isopentenyl diphosphate from 1-deoxy-D-xylulose 5-phosphate: step 5/6.</text>
</comment>
<dbReference type="NCBIfam" id="TIGR00612">
    <property type="entry name" value="ispG_gcpE"/>
    <property type="match status" value="1"/>
</dbReference>
<feature type="domain" description="IspG TIM-barrel" evidence="8">
    <location>
        <begin position="9"/>
        <end position="278"/>
    </location>
</feature>
<dbReference type="InterPro" id="IPR058579">
    <property type="entry name" value="IspG_C"/>
</dbReference>
<dbReference type="GO" id="GO:0051539">
    <property type="term" value="F:4 iron, 4 sulfur cluster binding"/>
    <property type="evidence" value="ECO:0007669"/>
    <property type="project" value="UniProtKB-UniRule"/>
</dbReference>
<feature type="binding site" evidence="7">
    <location>
        <position position="624"/>
    </location>
    <ligand>
        <name>[4Fe-4S] cluster</name>
        <dbReference type="ChEBI" id="CHEBI:49883"/>
    </ligand>
</feature>
<keyword evidence="3 7" id="KW-0560">Oxidoreductase</keyword>
<dbReference type="EMBL" id="LVWG01000021">
    <property type="protein sequence ID" value="KZK74644.1"/>
    <property type="molecule type" value="Genomic_DNA"/>
</dbReference>
<dbReference type="GO" id="GO:0046429">
    <property type="term" value="F:4-hydroxy-3-methylbut-2-en-1-yl diphosphate synthase activity (ferredoxin)"/>
    <property type="evidence" value="ECO:0007669"/>
    <property type="project" value="UniProtKB-UniRule"/>
</dbReference>
<accession>A0A165M047</accession>
<dbReference type="InterPro" id="IPR045854">
    <property type="entry name" value="NO2/SO3_Rdtase_4Fe4S_sf"/>
</dbReference>
<organism evidence="10 11">
    <name type="scientific">Pelodictyon luteolum</name>
    <dbReference type="NCBI Taxonomy" id="1100"/>
    <lineage>
        <taxon>Bacteria</taxon>
        <taxon>Pseudomonadati</taxon>
        <taxon>Chlorobiota</taxon>
        <taxon>Chlorobiia</taxon>
        <taxon>Chlorobiales</taxon>
        <taxon>Chlorobiaceae</taxon>
        <taxon>Chlorobium/Pelodictyon group</taxon>
        <taxon>Pelodictyon</taxon>
    </lineage>
</organism>
<reference evidence="10 11" key="1">
    <citation type="submission" date="2016-03" db="EMBL/GenBank/DDBJ databases">
        <title>Speciation and ecological success in dimly lit waters: horizontal gene transfer in a green sulfur bacteria bloom unveiled by metagenomic assembly.</title>
        <authorList>
            <person name="Llorens-Mares T."/>
            <person name="Liu Z."/>
            <person name="Allen L.Z."/>
            <person name="Rusch D.B."/>
            <person name="Craig M.T."/>
            <person name="Dupont C.L."/>
            <person name="Bryant D.A."/>
            <person name="Casamayor E.O."/>
        </authorList>
    </citation>
    <scope>NUCLEOTIDE SEQUENCE [LARGE SCALE GENOMIC DNA]</scope>
    <source>
        <strain evidence="10">CIII</strain>
    </source>
</reference>
<evidence type="ECO:0000256" key="1">
    <source>
        <dbReference type="ARBA" id="ARBA00022485"/>
    </source>
</evidence>
<evidence type="ECO:0000256" key="4">
    <source>
        <dbReference type="ARBA" id="ARBA00023004"/>
    </source>
</evidence>
<protein>
    <recommendedName>
        <fullName evidence="7">4-hydroxy-3-methylbut-2-en-1-yl diphosphate synthase (flavodoxin)</fullName>
        <ecNumber evidence="7">1.17.7.3</ecNumber>
    </recommendedName>
    <alternativeName>
        <fullName evidence="7">1-hydroxy-2-methyl-2-(E)-butenyl 4-diphosphate synthase</fullName>
    </alternativeName>
</protein>
<comment type="function">
    <text evidence="7">Converts 2C-methyl-D-erythritol 2,4-cyclodiphosphate (ME-2,4cPP) into 1-hydroxy-2-methyl-2-(E)-butenyl 4-diphosphate.</text>
</comment>
<evidence type="ECO:0000259" key="8">
    <source>
        <dbReference type="Pfam" id="PF04551"/>
    </source>
</evidence>
<comment type="cofactor">
    <cofactor evidence="7">
        <name>[4Fe-4S] cluster</name>
        <dbReference type="ChEBI" id="CHEBI:49883"/>
    </cofactor>
    <text evidence="7">Binds 1 [4Fe-4S] cluster.</text>
</comment>
<keyword evidence="5 7" id="KW-0411">Iron-sulfur</keyword>
<evidence type="ECO:0000313" key="11">
    <source>
        <dbReference type="Proteomes" id="UP000076481"/>
    </source>
</evidence>
<dbReference type="InterPro" id="IPR017178">
    <property type="entry name" value="IspG_atypical"/>
</dbReference>
<feature type="binding site" evidence="7">
    <location>
        <position position="590"/>
    </location>
    <ligand>
        <name>[4Fe-4S] cluster</name>
        <dbReference type="ChEBI" id="CHEBI:49883"/>
    </ligand>
</feature>
<keyword evidence="1 7" id="KW-0004">4Fe-4S</keyword>
<dbReference type="UniPathway" id="UPA00056">
    <property type="reaction ID" value="UER00096"/>
</dbReference>
<comment type="catalytic activity">
    <reaction evidence="7">
        <text>(2E)-4-hydroxy-3-methylbut-2-enyl diphosphate + oxidized [flavodoxin] + H2O + 2 H(+) = 2-C-methyl-D-erythritol 2,4-cyclic diphosphate + reduced [flavodoxin]</text>
        <dbReference type="Rhea" id="RHEA:43604"/>
        <dbReference type="Rhea" id="RHEA-COMP:10622"/>
        <dbReference type="Rhea" id="RHEA-COMP:10623"/>
        <dbReference type="ChEBI" id="CHEBI:15377"/>
        <dbReference type="ChEBI" id="CHEBI:15378"/>
        <dbReference type="ChEBI" id="CHEBI:57618"/>
        <dbReference type="ChEBI" id="CHEBI:58210"/>
        <dbReference type="ChEBI" id="CHEBI:58483"/>
        <dbReference type="ChEBI" id="CHEBI:128753"/>
        <dbReference type="EC" id="1.17.7.3"/>
    </reaction>
</comment>
<proteinExistence type="inferred from homology"/>
<keyword evidence="6 7" id="KW-0414">Isoprene biosynthesis</keyword>
<feature type="binding site" evidence="7">
    <location>
        <position position="593"/>
    </location>
    <ligand>
        <name>[4Fe-4S] cluster</name>
        <dbReference type="ChEBI" id="CHEBI:49883"/>
    </ligand>
</feature>
<evidence type="ECO:0000256" key="3">
    <source>
        <dbReference type="ARBA" id="ARBA00023002"/>
    </source>
</evidence>
<evidence type="ECO:0000256" key="6">
    <source>
        <dbReference type="ARBA" id="ARBA00023229"/>
    </source>
</evidence>
<feature type="binding site" evidence="7">
    <location>
        <position position="631"/>
    </location>
    <ligand>
        <name>[4Fe-4S] cluster</name>
        <dbReference type="ChEBI" id="CHEBI:49883"/>
    </ligand>
</feature>
<dbReference type="Proteomes" id="UP000076481">
    <property type="component" value="Unassembled WGS sequence"/>
</dbReference>
<dbReference type="PANTHER" id="PTHR30454">
    <property type="entry name" value="4-HYDROXY-3-METHYLBUT-2-EN-1-YL DIPHOSPHATE SYNTHASE"/>
    <property type="match status" value="1"/>
</dbReference>
<dbReference type="GO" id="GO:0141197">
    <property type="term" value="F:4-hydroxy-3-methylbut-2-enyl-diphosphate synthase activity (flavodoxin)"/>
    <property type="evidence" value="ECO:0007669"/>
    <property type="project" value="UniProtKB-EC"/>
</dbReference>
<comment type="caution">
    <text evidence="10">The sequence shown here is derived from an EMBL/GenBank/DDBJ whole genome shotgun (WGS) entry which is preliminary data.</text>
</comment>
<comment type="similarity">
    <text evidence="7">Belongs to the IspG family.</text>
</comment>
<evidence type="ECO:0000256" key="7">
    <source>
        <dbReference type="HAMAP-Rule" id="MF_00159"/>
    </source>
</evidence>
<dbReference type="SUPFAM" id="SSF56014">
    <property type="entry name" value="Nitrite and sulphite reductase 4Fe-4S domain-like"/>
    <property type="match status" value="1"/>
</dbReference>
<feature type="domain" description="IspG C-terminal" evidence="9">
    <location>
        <begin position="586"/>
        <end position="674"/>
    </location>
</feature>
<dbReference type="PANTHER" id="PTHR30454:SF0">
    <property type="entry name" value="4-HYDROXY-3-METHYLBUT-2-EN-1-YL DIPHOSPHATE SYNTHASE (FERREDOXIN), CHLOROPLASTIC"/>
    <property type="match status" value="1"/>
</dbReference>
<dbReference type="GO" id="GO:0019288">
    <property type="term" value="P:isopentenyl diphosphate biosynthetic process, methylerythritol 4-phosphate pathway"/>
    <property type="evidence" value="ECO:0007669"/>
    <property type="project" value="UniProtKB-UniRule"/>
</dbReference>
<evidence type="ECO:0000259" key="9">
    <source>
        <dbReference type="Pfam" id="PF26540"/>
    </source>
</evidence>
<name>A0A165M047_PELLU</name>
<dbReference type="GO" id="GO:0005506">
    <property type="term" value="F:iron ion binding"/>
    <property type="evidence" value="ECO:0007669"/>
    <property type="project" value="InterPro"/>
</dbReference>
<dbReference type="Gene3D" id="3.20.20.20">
    <property type="entry name" value="Dihydropteroate synthase-like"/>
    <property type="match status" value="2"/>
</dbReference>
<keyword evidence="4 7" id="KW-0408">Iron</keyword>
<dbReference type="Gene3D" id="3.30.413.10">
    <property type="entry name" value="Sulfite Reductase Hemoprotein, domain 1"/>
    <property type="match status" value="1"/>
</dbReference>
<dbReference type="HAMAP" id="MF_00159">
    <property type="entry name" value="IspG"/>
    <property type="match status" value="1"/>
</dbReference>
<evidence type="ECO:0000256" key="5">
    <source>
        <dbReference type="ARBA" id="ARBA00023014"/>
    </source>
</evidence>
<dbReference type="Pfam" id="PF04551">
    <property type="entry name" value="GcpE"/>
    <property type="match status" value="1"/>
</dbReference>
<dbReference type="PIRSF" id="PIRSF037336">
    <property type="entry name" value="IspG_like"/>
    <property type="match status" value="1"/>
</dbReference>
<dbReference type="InterPro" id="IPR011005">
    <property type="entry name" value="Dihydropteroate_synth-like_sf"/>
</dbReference>
<dbReference type="GO" id="GO:0016114">
    <property type="term" value="P:terpenoid biosynthetic process"/>
    <property type="evidence" value="ECO:0007669"/>
    <property type="project" value="InterPro"/>
</dbReference>
<dbReference type="EC" id="1.17.7.3" evidence="7"/>
<dbReference type="InterPro" id="IPR058578">
    <property type="entry name" value="IspG_TIM"/>
</dbReference>
<dbReference type="RefSeq" id="WP_303681210.1">
    <property type="nucleotide sequence ID" value="NZ_LVWG01000021.1"/>
</dbReference>
<keyword evidence="2 7" id="KW-0479">Metal-binding</keyword>
<gene>
    <name evidence="7" type="primary">ispG</name>
    <name evidence="10" type="ORF">A3K90_09365</name>
</gene>
<dbReference type="InterPro" id="IPR004588">
    <property type="entry name" value="IspG_bac-typ"/>
</dbReference>
<dbReference type="AlphaFoldDB" id="A0A165M047"/>
<evidence type="ECO:0000256" key="2">
    <source>
        <dbReference type="ARBA" id="ARBA00022723"/>
    </source>
</evidence>
<dbReference type="Pfam" id="PF26540">
    <property type="entry name" value="GcpE_C"/>
    <property type="match status" value="1"/>
</dbReference>